<feature type="compositionally biased region" description="Low complexity" evidence="1">
    <location>
        <begin position="44"/>
        <end position="57"/>
    </location>
</feature>
<feature type="non-terminal residue" evidence="2">
    <location>
        <position position="121"/>
    </location>
</feature>
<feature type="region of interest" description="Disordered" evidence="1">
    <location>
        <begin position="21"/>
        <end position="69"/>
    </location>
</feature>
<name>A0ABR0J9R0_9PEZI</name>
<sequence>HRACRRPRRLLRILLQRSRPRCRPLPARARRRLRRPLQPPAPRPALAAASARANAARGQSDRAGIHPHAADAVLRRLGQVLPGASAGHERLPQLARCGPGRERAGGADAVQAADGARQHAS</sequence>
<gene>
    <name evidence="2" type="ORF">LTR16_010479</name>
</gene>
<evidence type="ECO:0000256" key="1">
    <source>
        <dbReference type="SAM" id="MobiDB-lite"/>
    </source>
</evidence>
<evidence type="ECO:0000313" key="2">
    <source>
        <dbReference type="EMBL" id="KAK5059325.1"/>
    </source>
</evidence>
<comment type="caution">
    <text evidence="2">The sequence shown here is derived from an EMBL/GenBank/DDBJ whole genome shotgun (WGS) entry which is preliminary data.</text>
</comment>
<reference evidence="2 3" key="1">
    <citation type="submission" date="2023-08" db="EMBL/GenBank/DDBJ databases">
        <title>Black Yeasts Isolated from many extreme environments.</title>
        <authorList>
            <person name="Coleine C."/>
            <person name="Stajich J.E."/>
            <person name="Selbmann L."/>
        </authorList>
    </citation>
    <scope>NUCLEOTIDE SEQUENCE [LARGE SCALE GENOMIC DNA]</scope>
    <source>
        <strain evidence="2 3">CCFEE 536</strain>
    </source>
</reference>
<feature type="compositionally biased region" description="Low complexity" evidence="1">
    <location>
        <begin position="106"/>
        <end position="115"/>
    </location>
</feature>
<organism evidence="2 3">
    <name type="scientific">Cryomyces antarcticus</name>
    <dbReference type="NCBI Taxonomy" id="329879"/>
    <lineage>
        <taxon>Eukaryota</taxon>
        <taxon>Fungi</taxon>
        <taxon>Dikarya</taxon>
        <taxon>Ascomycota</taxon>
        <taxon>Pezizomycotina</taxon>
        <taxon>Dothideomycetes</taxon>
        <taxon>Dothideomycetes incertae sedis</taxon>
        <taxon>Cryomyces</taxon>
    </lineage>
</organism>
<dbReference type="Proteomes" id="UP001357485">
    <property type="component" value="Unassembled WGS sequence"/>
</dbReference>
<protein>
    <submittedName>
        <fullName evidence="2">Uncharacterized protein</fullName>
    </submittedName>
</protein>
<feature type="non-terminal residue" evidence="2">
    <location>
        <position position="1"/>
    </location>
</feature>
<dbReference type="EMBL" id="JAVRRA010027605">
    <property type="protein sequence ID" value="KAK5059325.1"/>
    <property type="molecule type" value="Genomic_DNA"/>
</dbReference>
<accession>A0ABR0J9R0</accession>
<keyword evidence="3" id="KW-1185">Reference proteome</keyword>
<feature type="compositionally biased region" description="Basic residues" evidence="1">
    <location>
        <begin position="21"/>
        <end position="35"/>
    </location>
</feature>
<evidence type="ECO:0000313" key="3">
    <source>
        <dbReference type="Proteomes" id="UP001357485"/>
    </source>
</evidence>
<feature type="region of interest" description="Disordered" evidence="1">
    <location>
        <begin position="84"/>
        <end position="121"/>
    </location>
</feature>
<proteinExistence type="predicted"/>